<accession>A0A1Y1V7D2</accession>
<dbReference type="Proteomes" id="UP000193719">
    <property type="component" value="Unassembled WGS sequence"/>
</dbReference>
<dbReference type="SUPFAM" id="SSF48403">
    <property type="entry name" value="Ankyrin repeat"/>
    <property type="match status" value="3"/>
</dbReference>
<dbReference type="EMBL" id="MCFH01000025">
    <property type="protein sequence ID" value="ORX49035.1"/>
    <property type="molecule type" value="Genomic_DNA"/>
</dbReference>
<feature type="repeat" description="ANK" evidence="3">
    <location>
        <begin position="797"/>
        <end position="829"/>
    </location>
</feature>
<keyword evidence="1" id="KW-0677">Repeat</keyword>
<keyword evidence="5" id="KW-1185">Reference proteome</keyword>
<reference evidence="4 5" key="2">
    <citation type="submission" date="2016-08" db="EMBL/GenBank/DDBJ databases">
        <title>Pervasive Adenine N6-methylation of Active Genes in Fungi.</title>
        <authorList>
            <consortium name="DOE Joint Genome Institute"/>
            <person name="Mondo S.J."/>
            <person name="Dannebaum R.O."/>
            <person name="Kuo R.C."/>
            <person name="Labutti K."/>
            <person name="Haridas S."/>
            <person name="Kuo A."/>
            <person name="Salamov A."/>
            <person name="Ahrendt S.R."/>
            <person name="Lipzen A."/>
            <person name="Sullivan W."/>
            <person name="Andreopoulos W.B."/>
            <person name="Clum A."/>
            <person name="Lindquist E."/>
            <person name="Daum C."/>
            <person name="Ramamoorthy G.K."/>
            <person name="Gryganskyi A."/>
            <person name="Culley D."/>
            <person name="Magnuson J.K."/>
            <person name="James T.Y."/>
            <person name="O'Malley M.A."/>
            <person name="Stajich J.E."/>
            <person name="Spatafora J.W."/>
            <person name="Visel A."/>
            <person name="Grigoriev I.V."/>
        </authorList>
    </citation>
    <scope>NUCLEOTIDE SEQUENCE [LARGE SCALE GENOMIC DNA]</scope>
    <source>
        <strain evidence="5">finn</strain>
    </source>
</reference>
<comment type="caution">
    <text evidence="4">The sequence shown here is derived from an EMBL/GenBank/DDBJ whole genome shotgun (WGS) entry which is preliminary data.</text>
</comment>
<dbReference type="PANTHER" id="PTHR24198:SF165">
    <property type="entry name" value="ANKYRIN REPEAT-CONTAINING PROTEIN-RELATED"/>
    <property type="match status" value="1"/>
</dbReference>
<dbReference type="AlphaFoldDB" id="A0A1Y1V7D2"/>
<name>A0A1Y1V7D2_9FUNG</name>
<dbReference type="STRING" id="1754191.A0A1Y1V7D2"/>
<gene>
    <name evidence="4" type="ORF">BCR36DRAFT_71729</name>
</gene>
<feature type="repeat" description="ANK" evidence="3">
    <location>
        <begin position="527"/>
        <end position="559"/>
    </location>
</feature>
<proteinExistence type="predicted"/>
<feature type="repeat" description="ANK" evidence="3">
    <location>
        <begin position="593"/>
        <end position="625"/>
    </location>
</feature>
<dbReference type="SMART" id="SM00248">
    <property type="entry name" value="ANK"/>
    <property type="match status" value="19"/>
</dbReference>
<evidence type="ECO:0000313" key="5">
    <source>
        <dbReference type="Proteomes" id="UP000193719"/>
    </source>
</evidence>
<dbReference type="Pfam" id="PF12796">
    <property type="entry name" value="Ank_2"/>
    <property type="match status" value="5"/>
</dbReference>
<evidence type="ECO:0000256" key="1">
    <source>
        <dbReference type="ARBA" id="ARBA00022737"/>
    </source>
</evidence>
<protein>
    <submittedName>
        <fullName evidence="4">Ankyrin</fullName>
    </submittedName>
</protein>
<dbReference type="PROSITE" id="PS50297">
    <property type="entry name" value="ANK_REP_REGION"/>
    <property type="match status" value="5"/>
</dbReference>
<evidence type="ECO:0000256" key="3">
    <source>
        <dbReference type="PROSITE-ProRule" id="PRU00023"/>
    </source>
</evidence>
<feature type="repeat" description="ANK" evidence="3">
    <location>
        <begin position="764"/>
        <end position="796"/>
    </location>
</feature>
<feature type="repeat" description="ANK" evidence="3">
    <location>
        <begin position="401"/>
        <end position="428"/>
    </location>
</feature>
<dbReference type="PROSITE" id="PS50088">
    <property type="entry name" value="ANK_REPEAT"/>
    <property type="match status" value="8"/>
</dbReference>
<dbReference type="PANTHER" id="PTHR24198">
    <property type="entry name" value="ANKYRIN REPEAT AND PROTEIN KINASE DOMAIN-CONTAINING PROTEIN"/>
    <property type="match status" value="1"/>
</dbReference>
<sequence length="866" mass="99155">MEKLKELIKLGNINEIESYLSLNHQISDGDIKNNTFDLLIYTIKNASSIPIVKVILDNYQQLYKNLNYSLINGNSPLASALSINNFEISDLFIKKHADINYINGNNDTILFYLYKHKILNKESLAYIIKNGVNINALDIHDKSFLSYIIIDKEYDLLETLFLQYTLYTKDCILNLLYLSENNNACSTKKLKQLLSNGIIQSDRLHISFMDVAEACKHQSLNFIKRYIETGISYEFFSNHSFLSDLLCTLYNKNKIDVFQYLIEKGTQFNQFDYLNQFDSKGNLLIYYIITNNDIKMTDYIIRKGAMINVRGQLNGWYHVIYYALHNEPLFKFLVKHGADLFISDVEYNKILNSGKFLQNFNVSFYNVDEEASTFYSACKNGNLKIVKHLLQTNIPNIHKGLCYACGNGNMEVIKLLIDYNADVNYKNEPLAQACYLGDEKVVNLLLEQGAEPCPSVPPIKNYLTIAFKSNNKKLIEILLKHGARDIYCKNDDDETLLIYACKSGYEAMALHILTRYNDYPLESLDVKRNTALMYACQTGLFDAVQYLIKHGADPNRSNGCDETGLIMATRSGFLNVIEYLINCGININKRNKNGETALIIACKLGYIDIVKYLICHGVDTTISDFYCKLPLTYALKTKNKEIVESLLSIKETLKKDIINFETLKNQKVLLMYACKYNFKNVVEELIQHHADINKRNKKGETALNYACKYGNLDIVQYLIEQGANINNITNSGETILMYGILSEKTEIVELLMLYDVDWQKRNNEGNTAVMYACKLYKCDILEFLLYQGIDIDVVNHDGDHPLIYASQYGHKNSVKLLLDYDCNVDLKGAKGKTALMFSIYILTGKSFALTITRIYTKSSMHVSKIK</sequence>
<reference evidence="4 5" key="1">
    <citation type="submission" date="2016-08" db="EMBL/GenBank/DDBJ databases">
        <title>Genomes of anaerobic fungi encode conserved fungal cellulosomes for biomass hydrolysis.</title>
        <authorList>
            <consortium name="DOE Joint Genome Institute"/>
            <person name="Haitjema C.H."/>
            <person name="Gilmore S.P."/>
            <person name="Henske J.K."/>
            <person name="Solomon K.V."/>
            <person name="De Groot R."/>
            <person name="Kuo A."/>
            <person name="Mondo S.J."/>
            <person name="Salamov A.A."/>
            <person name="Labutti K."/>
            <person name="Zhao Z."/>
            <person name="Chiniquy J."/>
            <person name="Barry K."/>
            <person name="Brewer H.M."/>
            <person name="Purvine S.O."/>
            <person name="Wright A.T."/>
            <person name="Boxma B."/>
            <person name="Van Alen T."/>
            <person name="Hackstein J.H."/>
            <person name="Baker S.E."/>
            <person name="Grigoriev I.V."/>
            <person name="O'Malley M.A."/>
        </authorList>
    </citation>
    <scope>NUCLEOTIDE SEQUENCE [LARGE SCALE GENOMIC DNA]</scope>
    <source>
        <strain evidence="5">finn</strain>
    </source>
</reference>
<dbReference type="Gene3D" id="1.25.40.20">
    <property type="entry name" value="Ankyrin repeat-containing domain"/>
    <property type="match status" value="5"/>
</dbReference>
<dbReference type="InterPro" id="IPR002110">
    <property type="entry name" value="Ankyrin_rpt"/>
</dbReference>
<organism evidence="4 5">
    <name type="scientific">Piromyces finnis</name>
    <dbReference type="NCBI Taxonomy" id="1754191"/>
    <lineage>
        <taxon>Eukaryota</taxon>
        <taxon>Fungi</taxon>
        <taxon>Fungi incertae sedis</taxon>
        <taxon>Chytridiomycota</taxon>
        <taxon>Chytridiomycota incertae sedis</taxon>
        <taxon>Neocallimastigomycetes</taxon>
        <taxon>Neocallimastigales</taxon>
        <taxon>Neocallimastigaceae</taxon>
        <taxon>Piromyces</taxon>
    </lineage>
</organism>
<dbReference type="InterPro" id="IPR036770">
    <property type="entry name" value="Ankyrin_rpt-contain_sf"/>
</dbReference>
<feature type="repeat" description="ANK" evidence="3">
    <location>
        <begin position="560"/>
        <end position="592"/>
    </location>
</feature>
<evidence type="ECO:0000313" key="4">
    <source>
        <dbReference type="EMBL" id="ORX49035.1"/>
    </source>
</evidence>
<keyword evidence="2 3" id="KW-0040">ANK repeat</keyword>
<dbReference type="OrthoDB" id="684045at2759"/>
<feature type="repeat" description="ANK" evidence="3">
    <location>
        <begin position="698"/>
        <end position="730"/>
    </location>
</feature>
<feature type="repeat" description="ANK" evidence="3">
    <location>
        <begin position="72"/>
        <end position="104"/>
    </location>
</feature>
<evidence type="ECO:0000256" key="2">
    <source>
        <dbReference type="ARBA" id="ARBA00023043"/>
    </source>
</evidence>